<keyword evidence="3" id="KW-0479">Metal-binding</keyword>
<evidence type="ECO:0000313" key="10">
    <source>
        <dbReference type="Proteomes" id="UP000070376"/>
    </source>
</evidence>
<proteinExistence type="inferred from homology"/>
<comment type="pathway">
    <text evidence="8">Organic acid metabolism; propanoate degradation.</text>
</comment>
<dbReference type="InterPro" id="IPR015813">
    <property type="entry name" value="Pyrv/PenolPyrv_kinase-like_dom"/>
</dbReference>
<dbReference type="GeneID" id="93260740"/>
<dbReference type="InterPro" id="IPR012695">
    <property type="entry name" value="PrpB"/>
</dbReference>
<evidence type="ECO:0000256" key="4">
    <source>
        <dbReference type="ARBA" id="ARBA00022842"/>
    </source>
</evidence>
<reference evidence="10" key="1">
    <citation type="submission" date="2016-01" db="EMBL/GenBank/DDBJ databases">
        <authorList>
            <person name="Mitreva M."/>
            <person name="Pepin K.H."/>
            <person name="Mihindukulasuriya K.A."/>
            <person name="Fulton R."/>
            <person name="Fronick C."/>
            <person name="O'Laughlin M."/>
            <person name="Miner T."/>
            <person name="Herter B."/>
            <person name="Rosa B.A."/>
            <person name="Cordes M."/>
            <person name="Tomlinson C."/>
            <person name="Wollam A."/>
            <person name="Palsikar V.B."/>
            <person name="Mardis E.R."/>
            <person name="Wilson R.K."/>
        </authorList>
    </citation>
    <scope>NUCLEOTIDE SEQUENCE [LARGE SCALE GENOMIC DNA]</scope>
    <source>
        <strain evidence="10">GED7749B</strain>
    </source>
</reference>
<dbReference type="AlphaFoldDB" id="A0A133KED1"/>
<accession>A0A133KED1</accession>
<gene>
    <name evidence="9" type="ORF">HMPREF3213_03215</name>
</gene>
<protein>
    <recommendedName>
        <fullName evidence="8">Methylisocitrate lyase</fullName>
        <ecNumber evidence="8">4.1.3.30</ecNumber>
    </recommendedName>
</protein>
<comment type="function">
    <text evidence="7">Involved in the methylcitric acid cycle. Catalyzes the cleavage of 2-methylisocitrate to yield pyruvate and succinate.</text>
</comment>
<dbReference type="Pfam" id="PF13714">
    <property type="entry name" value="PEP_mutase"/>
    <property type="match status" value="1"/>
</dbReference>
<dbReference type="EC" id="4.1.3.30" evidence="8"/>
<evidence type="ECO:0000256" key="2">
    <source>
        <dbReference type="ARBA" id="ARBA00009282"/>
    </source>
</evidence>
<dbReference type="PATRIC" id="fig|1398.22.peg.3221"/>
<organism evidence="9 10">
    <name type="scientific">Heyndrickxia coagulans</name>
    <name type="common">Weizmannia coagulans</name>
    <dbReference type="NCBI Taxonomy" id="1398"/>
    <lineage>
        <taxon>Bacteria</taxon>
        <taxon>Bacillati</taxon>
        <taxon>Bacillota</taxon>
        <taxon>Bacilli</taxon>
        <taxon>Bacillales</taxon>
        <taxon>Bacillaceae</taxon>
        <taxon>Heyndrickxia</taxon>
    </lineage>
</organism>
<dbReference type="InterPro" id="IPR018523">
    <property type="entry name" value="Isocitrate_lyase_ph_CS"/>
</dbReference>
<dbReference type="FunFam" id="3.20.20.60:FF:000009">
    <property type="entry name" value="2-methylisocitrate lyase"/>
    <property type="match status" value="1"/>
</dbReference>
<sequence>MVWIVNHPSSQEALAKRFKERIQAPGILQIPGAHDAMAALIAKNTGFEALYLSGAAYTASKGIPDLGMITSTEMAERARDLVRATDLPVLVDIDTGFGGVLNVARTAREMVEAGVAAVQIEDQQLPKKCGHLNGKQLVETSDMREKIRALKSVAPHLVVVARTDARGVEGLDSALTRAEAYVEAGADAIFPEALESRDEFRLFAQKIKAPLLANMTEFGKTPYYTAEEFQEMGYAMVIYPVTSLRVAAKAYERVFEKIKNEGTQKNALSDMQTRKELYSTISLEEFEALDQSIAKTILPVTPDPSSST</sequence>
<dbReference type="EMBL" id="LRPN01000164">
    <property type="protein sequence ID" value="KWZ77785.1"/>
    <property type="molecule type" value="Genomic_DNA"/>
</dbReference>
<dbReference type="GO" id="GO:0019629">
    <property type="term" value="P:propionate catabolic process, 2-methylcitrate cycle"/>
    <property type="evidence" value="ECO:0007669"/>
    <property type="project" value="InterPro"/>
</dbReference>
<evidence type="ECO:0000256" key="1">
    <source>
        <dbReference type="ARBA" id="ARBA00001946"/>
    </source>
</evidence>
<comment type="cofactor">
    <cofactor evidence="1">
        <name>Mg(2+)</name>
        <dbReference type="ChEBI" id="CHEBI:18420"/>
    </cofactor>
</comment>
<keyword evidence="4" id="KW-0460">Magnesium</keyword>
<dbReference type="PANTHER" id="PTHR42905">
    <property type="entry name" value="PHOSPHOENOLPYRUVATE CARBOXYLASE"/>
    <property type="match status" value="1"/>
</dbReference>
<dbReference type="Gene3D" id="3.20.20.60">
    <property type="entry name" value="Phosphoenolpyruvate-binding domains"/>
    <property type="match status" value="1"/>
</dbReference>
<comment type="caution">
    <text evidence="9">The sequence shown here is derived from an EMBL/GenBank/DDBJ whole genome shotgun (WGS) entry which is preliminary data.</text>
</comment>
<dbReference type="CDD" id="cd00377">
    <property type="entry name" value="ICL_PEPM"/>
    <property type="match status" value="1"/>
</dbReference>
<keyword evidence="5 8" id="KW-0456">Lyase</keyword>
<dbReference type="PANTHER" id="PTHR42905:SF5">
    <property type="entry name" value="CARBOXYVINYL-CARBOXYPHOSPHONATE PHOSPHORYLMUTASE, CHLOROPLASTIC"/>
    <property type="match status" value="1"/>
</dbReference>
<dbReference type="GO" id="GO:0046421">
    <property type="term" value="F:methylisocitrate lyase activity"/>
    <property type="evidence" value="ECO:0007669"/>
    <property type="project" value="UniProtKB-EC"/>
</dbReference>
<evidence type="ECO:0000256" key="6">
    <source>
        <dbReference type="ARBA" id="ARBA00051150"/>
    </source>
</evidence>
<dbReference type="NCBIfam" id="TIGR02317">
    <property type="entry name" value="prpB"/>
    <property type="match status" value="1"/>
</dbReference>
<comment type="catalytic activity">
    <reaction evidence="8">
        <text>(2S,3R)-3-hydroxybutane-1,2,3-tricarboxylate = pyruvate + succinate</text>
        <dbReference type="Rhea" id="RHEA:16809"/>
        <dbReference type="ChEBI" id="CHEBI:15361"/>
        <dbReference type="ChEBI" id="CHEBI:30031"/>
        <dbReference type="ChEBI" id="CHEBI:57429"/>
        <dbReference type="EC" id="4.1.3.30"/>
    </reaction>
</comment>
<evidence type="ECO:0000313" key="9">
    <source>
        <dbReference type="EMBL" id="KWZ77785.1"/>
    </source>
</evidence>
<comment type="function">
    <text evidence="8">Catalyzes the thermodynamically favored C-C bond cleavage of (2R,3S)-2-methylisocitrate to yield pyruvate and succinate.</text>
</comment>
<dbReference type="PROSITE" id="PS00161">
    <property type="entry name" value="ISOCITRATE_LYASE"/>
    <property type="match status" value="1"/>
</dbReference>
<comment type="catalytic activity">
    <reaction evidence="6">
        <text>3-hydroxybutane-1,2,3-tricarboxylate = pyruvate + succinate</text>
        <dbReference type="Rhea" id="RHEA:57504"/>
        <dbReference type="ChEBI" id="CHEBI:15361"/>
        <dbReference type="ChEBI" id="CHEBI:30031"/>
        <dbReference type="ChEBI" id="CHEBI:141790"/>
    </reaction>
</comment>
<dbReference type="InterPro" id="IPR039556">
    <property type="entry name" value="ICL/PEPM"/>
</dbReference>
<evidence type="ECO:0000256" key="5">
    <source>
        <dbReference type="ARBA" id="ARBA00023239"/>
    </source>
</evidence>
<comment type="similarity">
    <text evidence="2 8">Belongs to the isocitrate lyase/PEP mutase superfamily. Methylisocitrate lyase family.</text>
</comment>
<dbReference type="GO" id="GO:0046872">
    <property type="term" value="F:metal ion binding"/>
    <property type="evidence" value="ECO:0007669"/>
    <property type="project" value="UniProtKB-KW"/>
</dbReference>
<dbReference type="UniPathway" id="UPA00946"/>
<dbReference type="SUPFAM" id="SSF51621">
    <property type="entry name" value="Phosphoenolpyruvate/pyruvate domain"/>
    <property type="match status" value="1"/>
</dbReference>
<evidence type="ECO:0000256" key="7">
    <source>
        <dbReference type="ARBA" id="ARBA00058526"/>
    </source>
</evidence>
<evidence type="ECO:0000256" key="3">
    <source>
        <dbReference type="ARBA" id="ARBA00022723"/>
    </source>
</evidence>
<dbReference type="Proteomes" id="UP000070376">
    <property type="component" value="Unassembled WGS sequence"/>
</dbReference>
<dbReference type="InterPro" id="IPR040442">
    <property type="entry name" value="Pyrv_kinase-like_dom_sf"/>
</dbReference>
<name>A0A133KED1_HEYCO</name>
<evidence type="ECO:0000256" key="8">
    <source>
        <dbReference type="RuleBase" id="RU361121"/>
    </source>
</evidence>
<dbReference type="RefSeq" id="WP_017551978.1">
    <property type="nucleotide sequence ID" value="NZ_KQ955913.1"/>
</dbReference>